<name>A0AAV7LM06_PLEWA</name>
<reference evidence="2" key="1">
    <citation type="journal article" date="2022" name="bioRxiv">
        <title>Sequencing and chromosome-scale assembly of the giantPleurodeles waltlgenome.</title>
        <authorList>
            <person name="Brown T."/>
            <person name="Elewa A."/>
            <person name="Iarovenko S."/>
            <person name="Subramanian E."/>
            <person name="Araus A.J."/>
            <person name="Petzold A."/>
            <person name="Susuki M."/>
            <person name="Suzuki K.-i.T."/>
            <person name="Hayashi T."/>
            <person name="Toyoda A."/>
            <person name="Oliveira C."/>
            <person name="Osipova E."/>
            <person name="Leigh N.D."/>
            <person name="Simon A."/>
            <person name="Yun M.H."/>
        </authorList>
    </citation>
    <scope>NUCLEOTIDE SEQUENCE</scope>
    <source>
        <strain evidence="2">20211129_DDA</strain>
        <tissue evidence="2">Liver</tissue>
    </source>
</reference>
<evidence type="ECO:0000256" key="1">
    <source>
        <dbReference type="SAM" id="MobiDB-lite"/>
    </source>
</evidence>
<feature type="region of interest" description="Disordered" evidence="1">
    <location>
        <begin position="39"/>
        <end position="59"/>
    </location>
</feature>
<accession>A0AAV7LM06</accession>
<feature type="compositionally biased region" description="Basic and acidic residues" evidence="1">
    <location>
        <begin position="1"/>
        <end position="13"/>
    </location>
</feature>
<comment type="caution">
    <text evidence="2">The sequence shown here is derived from an EMBL/GenBank/DDBJ whole genome shotgun (WGS) entry which is preliminary data.</text>
</comment>
<organism evidence="2 3">
    <name type="scientific">Pleurodeles waltl</name>
    <name type="common">Iberian ribbed newt</name>
    <dbReference type="NCBI Taxonomy" id="8319"/>
    <lineage>
        <taxon>Eukaryota</taxon>
        <taxon>Metazoa</taxon>
        <taxon>Chordata</taxon>
        <taxon>Craniata</taxon>
        <taxon>Vertebrata</taxon>
        <taxon>Euteleostomi</taxon>
        <taxon>Amphibia</taxon>
        <taxon>Batrachia</taxon>
        <taxon>Caudata</taxon>
        <taxon>Salamandroidea</taxon>
        <taxon>Salamandridae</taxon>
        <taxon>Pleurodelinae</taxon>
        <taxon>Pleurodeles</taxon>
    </lineage>
</organism>
<dbReference type="Proteomes" id="UP001066276">
    <property type="component" value="Chromosome 11"/>
</dbReference>
<keyword evidence="3" id="KW-1185">Reference proteome</keyword>
<dbReference type="AlphaFoldDB" id="A0AAV7LM06"/>
<evidence type="ECO:0000313" key="2">
    <source>
        <dbReference type="EMBL" id="KAJ1092610.1"/>
    </source>
</evidence>
<feature type="compositionally biased region" description="Acidic residues" evidence="1">
    <location>
        <begin position="44"/>
        <end position="55"/>
    </location>
</feature>
<proteinExistence type="predicted"/>
<feature type="region of interest" description="Disordered" evidence="1">
    <location>
        <begin position="1"/>
        <end position="23"/>
    </location>
</feature>
<dbReference type="EMBL" id="JANPWB010000015">
    <property type="protein sequence ID" value="KAJ1092610.1"/>
    <property type="molecule type" value="Genomic_DNA"/>
</dbReference>
<gene>
    <name evidence="2" type="ORF">NDU88_005720</name>
</gene>
<sequence>MEHVEQDAVDIKEQGGPSSTLPSLEMLQTMITAAVEAAMRASEDPDPLPDDGEEDDKGRFVQGTDFLDVLARIRDNLEFSAPVMASTEEDFLAQYHCPEAESFPLHSSVKTVLTNEWKHLESQSFPRFLLKRYPLEGFSEEFPSNVKVDNLVGGLSTQGSVVSENALSLLPCGQENLDCCETVLCCF</sequence>
<protein>
    <submittedName>
        <fullName evidence="2">Uncharacterized protein</fullName>
    </submittedName>
</protein>
<evidence type="ECO:0000313" key="3">
    <source>
        <dbReference type="Proteomes" id="UP001066276"/>
    </source>
</evidence>